<dbReference type="PANTHER" id="PTHR11097:SF9">
    <property type="entry name" value="EXOSOME COMPLEX COMPONENT RRP43"/>
    <property type="match status" value="1"/>
</dbReference>
<dbReference type="EMBL" id="BDGG01000008">
    <property type="protein sequence ID" value="GAV02563.1"/>
    <property type="molecule type" value="Genomic_DNA"/>
</dbReference>
<evidence type="ECO:0000256" key="5">
    <source>
        <dbReference type="ARBA" id="ARBA00022552"/>
    </source>
</evidence>
<dbReference type="GO" id="GO:0000177">
    <property type="term" value="C:cytoplasmic exosome (RNase complex)"/>
    <property type="evidence" value="ECO:0007669"/>
    <property type="project" value="TreeGrafter"/>
</dbReference>
<evidence type="ECO:0000256" key="6">
    <source>
        <dbReference type="ARBA" id="ARBA00022835"/>
    </source>
</evidence>
<evidence type="ECO:0000313" key="10">
    <source>
        <dbReference type="Proteomes" id="UP000186922"/>
    </source>
</evidence>
<dbReference type="InterPro" id="IPR027408">
    <property type="entry name" value="PNPase/RNase_PH_dom_sf"/>
</dbReference>
<dbReference type="GO" id="GO:0000467">
    <property type="term" value="P:exonucleolytic trimming to generate mature 3'-end of 5.8S rRNA from tricistronic rRNA transcript (SSU-rRNA, 5.8S rRNA, LSU-rRNA)"/>
    <property type="evidence" value="ECO:0007669"/>
    <property type="project" value="TreeGrafter"/>
</dbReference>
<dbReference type="Gene3D" id="3.30.230.70">
    <property type="entry name" value="GHMP Kinase, N-terminal domain"/>
    <property type="match status" value="1"/>
</dbReference>
<accession>A0A1D1VQV0</accession>
<dbReference type="InterPro" id="IPR020568">
    <property type="entry name" value="Ribosomal_Su5_D2-typ_SF"/>
</dbReference>
<dbReference type="OrthoDB" id="45882at2759"/>
<comment type="caution">
    <text evidence="9">The sequence shown here is derived from an EMBL/GenBank/DDBJ whole genome shotgun (WGS) entry which is preliminary data.</text>
</comment>
<dbReference type="GO" id="GO:0000176">
    <property type="term" value="C:nuclear exosome (RNase complex)"/>
    <property type="evidence" value="ECO:0007669"/>
    <property type="project" value="TreeGrafter"/>
</dbReference>
<dbReference type="GO" id="GO:0035925">
    <property type="term" value="F:mRNA 3'-UTR AU-rich region binding"/>
    <property type="evidence" value="ECO:0007669"/>
    <property type="project" value="TreeGrafter"/>
</dbReference>
<keyword evidence="4" id="KW-0963">Cytoplasm</keyword>
<evidence type="ECO:0008006" key="11">
    <source>
        <dbReference type="Google" id="ProtNLM"/>
    </source>
</evidence>
<dbReference type="STRING" id="947166.A0A1D1VQV0"/>
<name>A0A1D1VQV0_RAMVA</name>
<evidence type="ECO:0000256" key="3">
    <source>
        <dbReference type="ARBA" id="ARBA00006678"/>
    </source>
</evidence>
<dbReference type="GO" id="GO:0005730">
    <property type="term" value="C:nucleolus"/>
    <property type="evidence" value="ECO:0007669"/>
    <property type="project" value="UniProtKB-SubCell"/>
</dbReference>
<protein>
    <recommendedName>
        <fullName evidence="11">Ribosomal RNA-processing protein 43</fullName>
    </recommendedName>
</protein>
<gene>
    <name evidence="9" type="primary">RvY_13108-1</name>
    <name evidence="9" type="synonym">RvY_13108.1</name>
    <name evidence="9" type="ORF">RvY_13108</name>
</gene>
<evidence type="ECO:0000256" key="8">
    <source>
        <dbReference type="ARBA" id="ARBA00023242"/>
    </source>
</evidence>
<evidence type="ECO:0000313" key="9">
    <source>
        <dbReference type="EMBL" id="GAV02563.1"/>
    </source>
</evidence>
<keyword evidence="6" id="KW-0271">Exosome</keyword>
<evidence type="ECO:0000256" key="2">
    <source>
        <dbReference type="ARBA" id="ARBA00004604"/>
    </source>
</evidence>
<proteinExistence type="inferred from homology"/>
<dbReference type="GO" id="GO:0071035">
    <property type="term" value="P:nuclear polyadenylation-dependent rRNA catabolic process"/>
    <property type="evidence" value="ECO:0007669"/>
    <property type="project" value="TreeGrafter"/>
</dbReference>
<keyword evidence="7" id="KW-0694">RNA-binding</keyword>
<dbReference type="AlphaFoldDB" id="A0A1D1VQV0"/>
<keyword evidence="8" id="KW-0539">Nucleus</keyword>
<evidence type="ECO:0000256" key="7">
    <source>
        <dbReference type="ARBA" id="ARBA00022884"/>
    </source>
</evidence>
<dbReference type="PANTHER" id="PTHR11097">
    <property type="entry name" value="EXOSOME COMPLEX EXONUCLEASE RIBOSOMAL RNA PROCESSING PROTEIN"/>
    <property type="match status" value="1"/>
</dbReference>
<keyword evidence="5" id="KW-0698">rRNA processing</keyword>
<dbReference type="GO" id="GO:0071038">
    <property type="term" value="P:TRAMP-dependent tRNA surveillance pathway"/>
    <property type="evidence" value="ECO:0007669"/>
    <property type="project" value="TreeGrafter"/>
</dbReference>
<comment type="similarity">
    <text evidence="3">Belongs to the RNase PH family.</text>
</comment>
<evidence type="ECO:0000256" key="4">
    <source>
        <dbReference type="ARBA" id="ARBA00022490"/>
    </source>
</evidence>
<dbReference type="GO" id="GO:0034473">
    <property type="term" value="P:U1 snRNA 3'-end processing"/>
    <property type="evidence" value="ECO:0007669"/>
    <property type="project" value="TreeGrafter"/>
</dbReference>
<sequence length="310" mass="34330">MTTPFPCRLLNQKDLLRKDLIGGKRSDGRNVNSFRDAILSEYKCKDPEDVLCIARIGATRVSSCISLNLRESDPDLNLIHLKATYPGDPRRTPFPAANDEDSDHEVDMDNMEDRTHTINLEREVLLETLIDEFDLIDESKLILIPGRVVVHLFITINVLHDDGCVIDTAFLALVASLQRVRLPKWSHNPSEDSFSYDWDSLQSAELLRNPQVSSTFALIGTTVIGGPTAEEERAADTVVLAVAQGETSLLFFQVLDGSLPEGSTGEPLNQITLAANQQKMNLMNVLGSPPSADSLIPQDKIVKLNRNVEN</sequence>
<reference evidence="9 10" key="1">
    <citation type="journal article" date="2016" name="Nat. Commun.">
        <title>Extremotolerant tardigrade genome and improved radiotolerance of human cultured cells by tardigrade-unique protein.</title>
        <authorList>
            <person name="Hashimoto T."/>
            <person name="Horikawa D.D."/>
            <person name="Saito Y."/>
            <person name="Kuwahara H."/>
            <person name="Kozuka-Hata H."/>
            <person name="Shin-I T."/>
            <person name="Minakuchi Y."/>
            <person name="Ohishi K."/>
            <person name="Motoyama A."/>
            <person name="Aizu T."/>
            <person name="Enomoto A."/>
            <person name="Kondo K."/>
            <person name="Tanaka S."/>
            <person name="Hara Y."/>
            <person name="Koshikawa S."/>
            <person name="Sagara H."/>
            <person name="Miura T."/>
            <person name="Yokobori S."/>
            <person name="Miyagawa K."/>
            <person name="Suzuki Y."/>
            <person name="Kubo T."/>
            <person name="Oyama M."/>
            <person name="Kohara Y."/>
            <person name="Fujiyama A."/>
            <person name="Arakawa K."/>
            <person name="Katayama T."/>
            <person name="Toyoda A."/>
            <person name="Kunieda T."/>
        </authorList>
    </citation>
    <scope>NUCLEOTIDE SEQUENCE [LARGE SCALE GENOMIC DNA]</scope>
    <source>
        <strain evidence="9 10">YOKOZUNA-1</strain>
    </source>
</reference>
<keyword evidence="10" id="KW-1185">Reference proteome</keyword>
<dbReference type="GO" id="GO:0034476">
    <property type="term" value="P:U5 snRNA 3'-end processing"/>
    <property type="evidence" value="ECO:0007669"/>
    <property type="project" value="TreeGrafter"/>
</dbReference>
<organism evidence="9 10">
    <name type="scientific">Ramazzottius varieornatus</name>
    <name type="common">Water bear</name>
    <name type="synonym">Tardigrade</name>
    <dbReference type="NCBI Taxonomy" id="947166"/>
    <lineage>
        <taxon>Eukaryota</taxon>
        <taxon>Metazoa</taxon>
        <taxon>Ecdysozoa</taxon>
        <taxon>Tardigrada</taxon>
        <taxon>Eutardigrada</taxon>
        <taxon>Parachela</taxon>
        <taxon>Hypsibioidea</taxon>
        <taxon>Ramazzottiidae</taxon>
        <taxon>Ramazzottius</taxon>
    </lineage>
</organism>
<dbReference type="GO" id="GO:0016075">
    <property type="term" value="P:rRNA catabolic process"/>
    <property type="evidence" value="ECO:0007669"/>
    <property type="project" value="TreeGrafter"/>
</dbReference>
<dbReference type="Proteomes" id="UP000186922">
    <property type="component" value="Unassembled WGS sequence"/>
</dbReference>
<comment type="subcellular location">
    <subcellularLocation>
        <location evidence="1">Cytoplasm</location>
    </subcellularLocation>
    <subcellularLocation>
        <location evidence="2">Nucleus</location>
        <location evidence="2">Nucleolus</location>
    </subcellularLocation>
</comment>
<dbReference type="SUPFAM" id="SSF54211">
    <property type="entry name" value="Ribosomal protein S5 domain 2-like"/>
    <property type="match status" value="1"/>
</dbReference>
<dbReference type="InterPro" id="IPR050590">
    <property type="entry name" value="Exosome_comp_Rrp42_subfam"/>
</dbReference>
<dbReference type="GO" id="GO:0071028">
    <property type="term" value="P:nuclear mRNA surveillance"/>
    <property type="evidence" value="ECO:0007669"/>
    <property type="project" value="TreeGrafter"/>
</dbReference>
<evidence type="ECO:0000256" key="1">
    <source>
        <dbReference type="ARBA" id="ARBA00004496"/>
    </source>
</evidence>
<dbReference type="GO" id="GO:0034475">
    <property type="term" value="P:U4 snRNA 3'-end processing"/>
    <property type="evidence" value="ECO:0007669"/>
    <property type="project" value="TreeGrafter"/>
</dbReference>